<dbReference type="EC" id="2.3.1.234" evidence="1"/>
<keyword evidence="13" id="KW-1185">Reference proteome</keyword>
<dbReference type="GO" id="GO:0061711">
    <property type="term" value="F:tRNA N(6)-L-threonylcarbamoyladenine synthase activity"/>
    <property type="evidence" value="ECO:0007669"/>
    <property type="project" value="UniProtKB-EC"/>
</dbReference>
<dbReference type="InterPro" id="IPR000905">
    <property type="entry name" value="Gcp-like_dom"/>
</dbReference>
<proteinExistence type="inferred from homology"/>
<feature type="binding site" evidence="10">
    <location>
        <position position="181"/>
    </location>
    <ligand>
        <name>substrate</name>
    </ligand>
</feature>
<keyword evidence="6 10" id="KW-0539">Nucleus</keyword>
<sequence length="386" mass="42241">MFVLGLEGSANKLGVGVVDDKGNILANVRHTYNAPTGQGFLPTEVAKHHRQHLVTLVKNALSQARVSASDITHIAYTRGPGMGAPLAVVALVARTLAQLWKVPLLPVNHCVAHIEMGRLRTGFDNPVVLYASGGNTQILGYSDHRYAIFGEALDIAVGNLLDRVARCLAIPNDPAPGLNIELLARDWSCLFTGLPRPEYTGPLVEYLQRFPYDVQQVQESYKSYQQDINTSYGIPILTSLPVAIKGMDVSCSGLATFTQQYLQNHPTVDPRLICYSLQEHLFAALVEITERAAAHMGTTDVLAVGGVGCNVRLQEMLAIMALERGGRLGAMDESYCIDNGAMIAWCGVCMLQGDRTEECCIPWERAVEASVCQRYRTDTVLITWRE</sequence>
<dbReference type="PANTHER" id="PTHR11735:SF14">
    <property type="entry name" value="TRNA N6-ADENOSINE THREONYLCARBAMOYLTRANSFERASE"/>
    <property type="match status" value="1"/>
</dbReference>
<keyword evidence="4 10" id="KW-0819">tRNA processing</keyword>
<dbReference type="GO" id="GO:0005634">
    <property type="term" value="C:nucleus"/>
    <property type="evidence" value="ECO:0007669"/>
    <property type="project" value="UniProtKB-SubCell"/>
</dbReference>
<comment type="catalytic activity">
    <reaction evidence="9 10">
        <text>L-threonylcarbamoyladenylate + adenosine(37) in tRNA = N(6)-L-threonylcarbamoyladenosine(37) in tRNA + AMP + H(+)</text>
        <dbReference type="Rhea" id="RHEA:37059"/>
        <dbReference type="Rhea" id="RHEA-COMP:10162"/>
        <dbReference type="Rhea" id="RHEA-COMP:10163"/>
        <dbReference type="ChEBI" id="CHEBI:15378"/>
        <dbReference type="ChEBI" id="CHEBI:73682"/>
        <dbReference type="ChEBI" id="CHEBI:74411"/>
        <dbReference type="ChEBI" id="CHEBI:74418"/>
        <dbReference type="ChEBI" id="CHEBI:456215"/>
        <dbReference type="EC" id="2.3.1.234"/>
    </reaction>
</comment>
<dbReference type="Gene3D" id="3.30.420.40">
    <property type="match status" value="2"/>
</dbReference>
<evidence type="ECO:0000256" key="2">
    <source>
        <dbReference type="ARBA" id="ARBA00022490"/>
    </source>
</evidence>
<evidence type="ECO:0000256" key="5">
    <source>
        <dbReference type="ARBA" id="ARBA00022723"/>
    </source>
</evidence>
<dbReference type="PANTHER" id="PTHR11735">
    <property type="entry name" value="TRNA N6-ADENOSINE THREONYLCARBAMOYLTRANSFERASE"/>
    <property type="match status" value="1"/>
</dbReference>
<comment type="caution">
    <text evidence="12">The sequence shown here is derived from an EMBL/GenBank/DDBJ whole genome shotgun (WGS) entry which is preliminary data.</text>
</comment>
<evidence type="ECO:0000256" key="4">
    <source>
        <dbReference type="ARBA" id="ARBA00022694"/>
    </source>
</evidence>
<feature type="domain" description="Gcp-like" evidence="11">
    <location>
        <begin position="238"/>
        <end position="345"/>
    </location>
</feature>
<dbReference type="GO" id="GO:0000408">
    <property type="term" value="C:EKC/KEOPS complex"/>
    <property type="evidence" value="ECO:0007669"/>
    <property type="project" value="InterPro"/>
</dbReference>
<name>A0A4Z1TB53_GIAMU</name>
<comment type="cofactor">
    <cofactor evidence="10">
        <name>a divalent metal cation</name>
        <dbReference type="ChEBI" id="CHEBI:60240"/>
    </cofactor>
    <text evidence="10">Binds 1 divalent metal cation per subunit.</text>
</comment>
<dbReference type="InterPro" id="IPR017861">
    <property type="entry name" value="KAE1/TsaD"/>
</dbReference>
<keyword evidence="7 10" id="KW-0012">Acyltransferase</keyword>
<feature type="binding site" evidence="10">
    <location>
        <begin position="130"/>
        <end position="134"/>
    </location>
    <ligand>
        <name>substrate</name>
    </ligand>
</feature>
<reference evidence="12 13" key="1">
    <citation type="submission" date="2019-05" db="EMBL/GenBank/DDBJ databases">
        <title>The compact genome of Giardia muris reveals important steps in the evolution of intestinal protozoan parasites.</title>
        <authorList>
            <person name="Xu F."/>
            <person name="Jimenez-Gonzalez A."/>
            <person name="Einarsson E."/>
            <person name="Astvaldsson A."/>
            <person name="Peirasmaki D."/>
            <person name="Eckmann L."/>
            <person name="Andersson J.O."/>
            <person name="Svard S.G."/>
            <person name="Jerlstrom-Hultqvist J."/>
        </authorList>
    </citation>
    <scope>NUCLEOTIDE SEQUENCE [LARGE SCALE GENOMIC DNA]</scope>
    <source>
        <strain evidence="12 13">Roberts-Thomson</strain>
    </source>
</reference>
<evidence type="ECO:0000313" key="12">
    <source>
        <dbReference type="EMBL" id="TNJ30477.1"/>
    </source>
</evidence>
<evidence type="ECO:0000256" key="3">
    <source>
        <dbReference type="ARBA" id="ARBA00022679"/>
    </source>
</evidence>
<keyword evidence="3 10" id="KW-0808">Transferase</keyword>
<dbReference type="SUPFAM" id="SSF53067">
    <property type="entry name" value="Actin-like ATPase domain"/>
    <property type="match status" value="1"/>
</dbReference>
<feature type="binding site" evidence="10">
    <location>
        <position position="109"/>
    </location>
    <ligand>
        <name>a divalent metal cation</name>
        <dbReference type="ChEBI" id="CHEBI:60240"/>
    </ligand>
</feature>
<dbReference type="GO" id="GO:0005737">
    <property type="term" value="C:cytoplasm"/>
    <property type="evidence" value="ECO:0007669"/>
    <property type="project" value="UniProtKB-SubCell"/>
</dbReference>
<dbReference type="PRINTS" id="PR00789">
    <property type="entry name" value="OSIALOPTASE"/>
</dbReference>
<accession>A0A4Z1TB53</accession>
<evidence type="ECO:0000256" key="10">
    <source>
        <dbReference type="HAMAP-Rule" id="MF_03180"/>
    </source>
</evidence>
<keyword evidence="2 10" id="KW-0963">Cytoplasm</keyword>
<dbReference type="VEuPathDB" id="GiardiaDB:GMRT_12684"/>
<evidence type="ECO:0000256" key="1">
    <source>
        <dbReference type="ARBA" id="ARBA00012156"/>
    </source>
</evidence>
<feature type="binding site" evidence="10">
    <location>
        <position position="162"/>
    </location>
    <ligand>
        <name>substrate</name>
    </ligand>
</feature>
<evidence type="ECO:0000256" key="9">
    <source>
        <dbReference type="ARBA" id="ARBA00048117"/>
    </source>
</evidence>
<feature type="binding site" evidence="10">
    <location>
        <position position="177"/>
    </location>
    <ligand>
        <name>substrate</name>
    </ligand>
</feature>
<comment type="subcellular location">
    <subcellularLocation>
        <location evidence="10">Cytoplasm</location>
    </subcellularLocation>
    <subcellularLocation>
        <location evidence="10">Nucleus</location>
    </subcellularLocation>
</comment>
<dbReference type="Proteomes" id="UP000315496">
    <property type="component" value="Chromosome 1"/>
</dbReference>
<evidence type="ECO:0000313" key="13">
    <source>
        <dbReference type="Proteomes" id="UP000315496"/>
    </source>
</evidence>
<dbReference type="Pfam" id="PF00814">
    <property type="entry name" value="TsaD"/>
    <property type="match status" value="2"/>
</dbReference>
<evidence type="ECO:0000256" key="6">
    <source>
        <dbReference type="ARBA" id="ARBA00023242"/>
    </source>
</evidence>
<dbReference type="CDD" id="cd24132">
    <property type="entry name" value="ASKHA_NBD_OSGEP_like_euk"/>
    <property type="match status" value="1"/>
</dbReference>
<dbReference type="OrthoDB" id="10254073at2759"/>
<dbReference type="AlphaFoldDB" id="A0A4Z1TB53"/>
<dbReference type="HAMAP" id="MF_01446">
    <property type="entry name" value="Kae1"/>
    <property type="match status" value="1"/>
</dbReference>
<feature type="binding site" evidence="10">
    <location>
        <position position="310"/>
    </location>
    <ligand>
        <name>substrate</name>
    </ligand>
</feature>
<organism evidence="12 13">
    <name type="scientific">Giardia muris</name>
    <dbReference type="NCBI Taxonomy" id="5742"/>
    <lineage>
        <taxon>Eukaryota</taxon>
        <taxon>Metamonada</taxon>
        <taxon>Diplomonadida</taxon>
        <taxon>Hexamitidae</taxon>
        <taxon>Giardiinae</taxon>
        <taxon>Giardia</taxon>
    </lineage>
</organism>
<dbReference type="InterPro" id="IPR034680">
    <property type="entry name" value="Kae1_archaea_euk"/>
</dbReference>
<dbReference type="InterPro" id="IPR017860">
    <property type="entry name" value="Peptidase_M22_CS"/>
</dbReference>
<protein>
    <recommendedName>
        <fullName evidence="1">N(6)-L-threonylcarbamoyladenine synthase</fullName>
        <ecNumber evidence="1">2.3.1.234</ecNumber>
    </recommendedName>
    <alternativeName>
        <fullName evidence="8">N6-L-threonylcarbamoyladenine synthase</fullName>
    </alternativeName>
</protein>
<dbReference type="GO" id="GO:0046872">
    <property type="term" value="F:metal ion binding"/>
    <property type="evidence" value="ECO:0007669"/>
    <property type="project" value="UniProtKB-KW"/>
</dbReference>
<dbReference type="FunFam" id="3.30.420.40:FF:000295">
    <property type="entry name" value="Probable tRNA N6-adenosine threonylcarbamoyltransferase"/>
    <property type="match status" value="1"/>
</dbReference>
<evidence type="ECO:0000256" key="7">
    <source>
        <dbReference type="ARBA" id="ARBA00023315"/>
    </source>
</evidence>
<evidence type="ECO:0000256" key="8">
    <source>
        <dbReference type="ARBA" id="ARBA00030439"/>
    </source>
</evidence>
<dbReference type="EMBL" id="VDLU01000001">
    <property type="protein sequence ID" value="TNJ30477.1"/>
    <property type="molecule type" value="Genomic_DNA"/>
</dbReference>
<dbReference type="GO" id="GO:0002949">
    <property type="term" value="P:tRNA threonylcarbamoyladenosine modification"/>
    <property type="evidence" value="ECO:0007669"/>
    <property type="project" value="UniProtKB-UniRule"/>
</dbReference>
<feature type="domain" description="Gcp-like" evidence="11">
    <location>
        <begin position="24"/>
        <end position="197"/>
    </location>
</feature>
<dbReference type="PROSITE" id="PS01016">
    <property type="entry name" value="GLYCOPROTEASE"/>
    <property type="match status" value="1"/>
</dbReference>
<feature type="binding site" evidence="10">
    <location>
        <position position="338"/>
    </location>
    <ligand>
        <name>a divalent metal cation</name>
        <dbReference type="ChEBI" id="CHEBI:60240"/>
    </ligand>
</feature>
<feature type="binding site" evidence="10">
    <location>
        <position position="113"/>
    </location>
    <ligand>
        <name>a divalent metal cation</name>
        <dbReference type="ChEBI" id="CHEBI:60240"/>
    </ligand>
</feature>
<evidence type="ECO:0000259" key="11">
    <source>
        <dbReference type="Pfam" id="PF00814"/>
    </source>
</evidence>
<comment type="similarity">
    <text evidence="10">Belongs to the KAE1 / TsaD family.</text>
</comment>
<gene>
    <name evidence="12" type="ORF">GMRT_12684</name>
</gene>
<keyword evidence="5 10" id="KW-0479">Metal-binding</keyword>
<dbReference type="InterPro" id="IPR043129">
    <property type="entry name" value="ATPase_NBD"/>
</dbReference>
<feature type="binding site" evidence="10">
    <location>
        <position position="130"/>
    </location>
    <ligand>
        <name>a divalent metal cation</name>
        <dbReference type="ChEBI" id="CHEBI:60240"/>
    </ligand>
</feature>